<dbReference type="AlphaFoldDB" id="A0A1L3STF8"/>
<accession>A0A1L3STF8</accession>
<dbReference type="RefSeq" id="WP_072605764.1">
    <property type="nucleotide sequence ID" value="NZ_CP018171.1"/>
</dbReference>
<dbReference type="Proteomes" id="UP000182840">
    <property type="component" value="Chromosome"/>
</dbReference>
<evidence type="ECO:0008006" key="3">
    <source>
        <dbReference type="Google" id="ProtNLM"/>
    </source>
</evidence>
<dbReference type="EMBL" id="CP018171">
    <property type="protein sequence ID" value="APH72615.1"/>
    <property type="molecule type" value="Genomic_DNA"/>
</dbReference>
<proteinExistence type="predicted"/>
<sequence length="232" mass="24786">MAAIDPGALATELANHGLIARGCVDFHAEEAPAGSDGRPAACVVLVGHAGGTLWPYFSRWRAGRSASQADPLDAWSREVLEAVAGRFGARAVFPSDRPYLPFQQWAMRAEGLKPSPLGILMHPEYGLWHAYRGALLFYEKLASAFAVHGGEAGAPVHLCDACEGKPCLRACPVAAHSIERFDYAGCVEHVRSPQGGACRSAGCLDRNACPFGVEHRYSAGQQAFHMAAFARL</sequence>
<name>A0A1L3STF8_9HYPH</name>
<dbReference type="STRING" id="1670800.BSQ44_15550"/>
<evidence type="ECO:0000313" key="1">
    <source>
        <dbReference type="EMBL" id="APH72615.1"/>
    </source>
</evidence>
<evidence type="ECO:0000313" key="2">
    <source>
        <dbReference type="Proteomes" id="UP000182840"/>
    </source>
</evidence>
<organism evidence="1 2">
    <name type="scientific">Aquibium oceanicum</name>
    <dbReference type="NCBI Taxonomy" id="1670800"/>
    <lineage>
        <taxon>Bacteria</taxon>
        <taxon>Pseudomonadati</taxon>
        <taxon>Pseudomonadota</taxon>
        <taxon>Alphaproteobacteria</taxon>
        <taxon>Hyphomicrobiales</taxon>
        <taxon>Phyllobacteriaceae</taxon>
        <taxon>Aquibium</taxon>
    </lineage>
</organism>
<protein>
    <recommendedName>
        <fullName evidence="3">4Fe-4S ferredoxin-type domain-containing protein</fullName>
    </recommendedName>
</protein>
<gene>
    <name evidence="1" type="ORF">BSQ44_15550</name>
</gene>
<reference evidence="2" key="1">
    <citation type="submission" date="2016-11" db="EMBL/GenBank/DDBJ databases">
        <title>Mesorhizobium oceanicum sp. nov., isolated from deep seawater in South China Sea.</title>
        <authorList>
            <person name="Fu G.-Y."/>
        </authorList>
    </citation>
    <scope>NUCLEOTIDE SEQUENCE [LARGE SCALE GENOMIC DNA]</scope>
    <source>
        <strain evidence="2">B7</strain>
    </source>
</reference>
<keyword evidence="2" id="KW-1185">Reference proteome</keyword>
<dbReference type="OrthoDB" id="8279740at2"/>
<dbReference type="KEGG" id="meso:BSQ44_15550"/>